<dbReference type="InterPro" id="IPR004401">
    <property type="entry name" value="YbaB/EbfC"/>
</dbReference>
<comment type="caution">
    <text evidence="1">The sequence shown here is derived from an EMBL/GenBank/DDBJ whole genome shotgun (WGS) entry which is preliminary data.</text>
</comment>
<reference evidence="1 2" key="1">
    <citation type="submission" date="2021-12" db="EMBL/GenBank/DDBJ databases">
        <title>Genome sequence of Kibdelosporangium philippinense ATCC 49844.</title>
        <authorList>
            <person name="Fedorov E.A."/>
            <person name="Omeragic M."/>
            <person name="Shalygina K.F."/>
            <person name="Maclea K.S."/>
        </authorList>
    </citation>
    <scope>NUCLEOTIDE SEQUENCE [LARGE SCALE GENOMIC DNA]</scope>
    <source>
        <strain evidence="1 2">ATCC 49844</strain>
    </source>
</reference>
<keyword evidence="2" id="KW-1185">Reference proteome</keyword>
<proteinExistence type="predicted"/>
<dbReference type="InterPro" id="IPR036894">
    <property type="entry name" value="YbaB-like_sf"/>
</dbReference>
<organism evidence="1 2">
    <name type="scientific">Kibdelosporangium philippinense</name>
    <dbReference type="NCBI Taxonomy" id="211113"/>
    <lineage>
        <taxon>Bacteria</taxon>
        <taxon>Bacillati</taxon>
        <taxon>Actinomycetota</taxon>
        <taxon>Actinomycetes</taxon>
        <taxon>Pseudonocardiales</taxon>
        <taxon>Pseudonocardiaceae</taxon>
        <taxon>Kibdelosporangium</taxon>
    </lineage>
</organism>
<dbReference type="EMBL" id="JAJVCN010000003">
    <property type="protein sequence ID" value="MCE7008313.1"/>
    <property type="molecule type" value="Genomic_DNA"/>
</dbReference>
<dbReference type="RefSeq" id="WP_233729827.1">
    <property type="nucleotide sequence ID" value="NZ_JAJVCN010000003.1"/>
</dbReference>
<protein>
    <submittedName>
        <fullName evidence="1">YbaB/EbfC family nucleoid-associated protein</fullName>
    </submittedName>
</protein>
<accession>A0ABS8ZPA9</accession>
<gene>
    <name evidence="1" type="ORF">LWC34_36700</name>
</gene>
<dbReference type="SUPFAM" id="SSF82607">
    <property type="entry name" value="YbaB-like"/>
    <property type="match status" value="1"/>
</dbReference>
<name>A0ABS8ZPA9_9PSEU</name>
<dbReference type="Gene3D" id="3.30.1310.10">
    <property type="entry name" value="Nucleoid-associated protein YbaB-like domain"/>
    <property type="match status" value="1"/>
</dbReference>
<sequence>MPGADWERQIESTAAAYRQMSERVSQILVTSTSPDGSVRVTVSASGVLTDLRLPSDTLAAQIVACIRDAQARIPDLMRTAMLETVGPQDPNMHLVLASAKERFAPVARVDKDDWDERPVLEDIGGSS</sequence>
<dbReference type="Pfam" id="PF02575">
    <property type="entry name" value="YbaB_DNA_bd"/>
    <property type="match status" value="1"/>
</dbReference>
<evidence type="ECO:0000313" key="2">
    <source>
        <dbReference type="Proteomes" id="UP001521150"/>
    </source>
</evidence>
<evidence type="ECO:0000313" key="1">
    <source>
        <dbReference type="EMBL" id="MCE7008313.1"/>
    </source>
</evidence>
<dbReference type="Proteomes" id="UP001521150">
    <property type="component" value="Unassembled WGS sequence"/>
</dbReference>